<sequence>MRLGRGIGAALLALALLARPAVAETRTELLDRTLAALVADKTAPVSGVALVVLDKGREAFANAAGLAVIDPADPARQQALDVDTPVRVASISKLAVAITALRLVEEGKLTLDGDAGAVLGFALRNPHWPDRPITLRHLLTHTSSLRDGEVYALPVQHSLEELVRPGGPWDKDGSRWAKPDGDGRDRGPGAWFSYANINLGVVATMMERVTGERFDSTVDRVLFRPLGIQAGFDVRRLPDPAFAKLAPVYRKVTGEVSDPGGTWSAQVDDHRGVRPDGFVSPFGVTATLPLSAYQPGRNATTLAPQGGLRISARGLARMLRVLLDRGTVDGVRVLRPETVDAMLAPAWAFPNGDGDTERGLYQRWGLGVHCLNTGEGDRIAPGAPMLCGHLGDAYGLIGGALVDPAGGWGFVYLVTGTSLDSADASIPPSALTRWETTIGRAVLEGRAPGR</sequence>
<dbReference type="InterPro" id="IPR050789">
    <property type="entry name" value="Diverse_Enzym_Activities"/>
</dbReference>
<organism evidence="4 5">
    <name type="scientific">Aerophototrophica crusticola</name>
    <dbReference type="NCBI Taxonomy" id="1709002"/>
    <lineage>
        <taxon>Bacteria</taxon>
        <taxon>Pseudomonadati</taxon>
        <taxon>Pseudomonadota</taxon>
        <taxon>Alphaproteobacteria</taxon>
        <taxon>Rhodospirillales</taxon>
        <taxon>Rhodospirillaceae</taxon>
        <taxon>Aerophototrophica</taxon>
    </lineage>
</organism>
<reference evidence="4" key="1">
    <citation type="submission" date="2020-04" db="EMBL/GenBank/DDBJ databases">
        <title>A desert anoxygenic phototrophic bacterium fixes CO2 using RubisCO under aerobic conditions.</title>
        <authorList>
            <person name="Tang K."/>
        </authorList>
    </citation>
    <scope>NUCLEOTIDE SEQUENCE [LARGE SCALE GENOMIC DNA]</scope>
    <source>
        <strain evidence="4">MIMtkB3</strain>
    </source>
</reference>
<protein>
    <submittedName>
        <fullName evidence="4">Serine hydrolase</fullName>
    </submittedName>
</protein>
<dbReference type="Pfam" id="PF00144">
    <property type="entry name" value="Beta-lactamase"/>
    <property type="match status" value="1"/>
</dbReference>
<keyword evidence="4" id="KW-0378">Hydrolase</keyword>
<keyword evidence="5" id="KW-1185">Reference proteome</keyword>
<dbReference type="EMBL" id="CP051775">
    <property type="protein sequence ID" value="QJE74364.1"/>
    <property type="molecule type" value="Genomic_DNA"/>
</dbReference>
<feature type="chain" id="PRO_5032849928" evidence="2">
    <location>
        <begin position="24"/>
        <end position="450"/>
    </location>
</feature>
<dbReference type="InterPro" id="IPR012338">
    <property type="entry name" value="Beta-lactam/transpept-like"/>
</dbReference>
<dbReference type="KEGG" id="acru:HHL28_15930"/>
<feature type="region of interest" description="Disordered" evidence="1">
    <location>
        <begin position="163"/>
        <end position="184"/>
    </location>
</feature>
<proteinExistence type="predicted"/>
<name>A0A858RAE3_9PROT</name>
<evidence type="ECO:0000256" key="1">
    <source>
        <dbReference type="SAM" id="MobiDB-lite"/>
    </source>
</evidence>
<evidence type="ECO:0000256" key="2">
    <source>
        <dbReference type="SAM" id="SignalP"/>
    </source>
</evidence>
<dbReference type="InterPro" id="IPR001466">
    <property type="entry name" value="Beta-lactam-related"/>
</dbReference>
<dbReference type="SUPFAM" id="SSF56601">
    <property type="entry name" value="beta-lactamase/transpeptidase-like"/>
    <property type="match status" value="1"/>
</dbReference>
<dbReference type="PANTHER" id="PTHR43283:SF3">
    <property type="entry name" value="BETA-LACTAMASE FAMILY PROTEIN (AFU_ORTHOLOGUE AFUA_5G07500)"/>
    <property type="match status" value="1"/>
</dbReference>
<keyword evidence="2" id="KW-0732">Signal</keyword>
<dbReference type="Gene3D" id="3.40.710.10">
    <property type="entry name" value="DD-peptidase/beta-lactamase superfamily"/>
    <property type="match status" value="1"/>
</dbReference>
<evidence type="ECO:0000313" key="4">
    <source>
        <dbReference type="EMBL" id="QJE74364.1"/>
    </source>
</evidence>
<feature type="signal peptide" evidence="2">
    <location>
        <begin position="1"/>
        <end position="23"/>
    </location>
</feature>
<gene>
    <name evidence="4" type="ORF">HHL28_15930</name>
</gene>
<dbReference type="GO" id="GO:0016787">
    <property type="term" value="F:hydrolase activity"/>
    <property type="evidence" value="ECO:0007669"/>
    <property type="project" value="UniProtKB-KW"/>
</dbReference>
<evidence type="ECO:0000313" key="5">
    <source>
        <dbReference type="Proteomes" id="UP000501891"/>
    </source>
</evidence>
<accession>A0A858RAE3</accession>
<dbReference type="Proteomes" id="UP000501891">
    <property type="component" value="Chromosome"/>
</dbReference>
<dbReference type="PANTHER" id="PTHR43283">
    <property type="entry name" value="BETA-LACTAMASE-RELATED"/>
    <property type="match status" value="1"/>
</dbReference>
<dbReference type="AlphaFoldDB" id="A0A858RAE3"/>
<feature type="domain" description="Beta-lactamase-related" evidence="3">
    <location>
        <begin position="38"/>
        <end position="421"/>
    </location>
</feature>
<evidence type="ECO:0000259" key="3">
    <source>
        <dbReference type="Pfam" id="PF00144"/>
    </source>
</evidence>